<sequence>MLDVKPHVLRYWETQFSMLRPKKNRAGNRMYRPDEVKLLLRIKELLYAKRFTIEGAKRTLLAERREESPQVEMGFDSAERKLLLFEVKEGLRDIVAKLRRQARPAAEDLEPTLEG</sequence>
<comment type="caution">
    <text evidence="2">The sequence shown here is derived from an EMBL/GenBank/DDBJ whole genome shotgun (WGS) entry which is preliminary data.</text>
</comment>
<dbReference type="Gene3D" id="1.10.1660.10">
    <property type="match status" value="1"/>
</dbReference>
<dbReference type="AlphaFoldDB" id="A0A933SF82"/>
<protein>
    <submittedName>
        <fullName evidence="2">MerR family transcriptional regulator</fullName>
    </submittedName>
</protein>
<reference evidence="2" key="1">
    <citation type="submission" date="2020-07" db="EMBL/GenBank/DDBJ databases">
        <title>Huge and variable diversity of episymbiotic CPR bacteria and DPANN archaea in groundwater ecosystems.</title>
        <authorList>
            <person name="He C.Y."/>
            <person name="Keren R."/>
            <person name="Whittaker M."/>
            <person name="Farag I.F."/>
            <person name="Doudna J."/>
            <person name="Cate J.H.D."/>
            <person name="Banfield J.F."/>
        </authorList>
    </citation>
    <scope>NUCLEOTIDE SEQUENCE</scope>
    <source>
        <strain evidence="2">NC_groundwater_1813_Pr3_B-0.1um_71_17</strain>
    </source>
</reference>
<dbReference type="Pfam" id="PF13411">
    <property type="entry name" value="MerR_1"/>
    <property type="match status" value="1"/>
</dbReference>
<dbReference type="Proteomes" id="UP000696931">
    <property type="component" value="Unassembled WGS sequence"/>
</dbReference>
<dbReference type="GO" id="GO:0003677">
    <property type="term" value="F:DNA binding"/>
    <property type="evidence" value="ECO:0007669"/>
    <property type="project" value="InterPro"/>
</dbReference>
<organism evidence="2 3">
    <name type="scientific">Eiseniibacteriota bacterium</name>
    <dbReference type="NCBI Taxonomy" id="2212470"/>
    <lineage>
        <taxon>Bacteria</taxon>
        <taxon>Candidatus Eiseniibacteriota</taxon>
    </lineage>
</organism>
<dbReference type="PROSITE" id="PS50937">
    <property type="entry name" value="HTH_MERR_2"/>
    <property type="match status" value="1"/>
</dbReference>
<name>A0A933SF82_UNCEI</name>
<feature type="domain" description="HTH merR-type" evidence="1">
    <location>
        <begin position="1"/>
        <end position="62"/>
    </location>
</feature>
<dbReference type="SUPFAM" id="SSF46955">
    <property type="entry name" value="Putative DNA-binding domain"/>
    <property type="match status" value="1"/>
</dbReference>
<dbReference type="GO" id="GO:0006355">
    <property type="term" value="P:regulation of DNA-templated transcription"/>
    <property type="evidence" value="ECO:0007669"/>
    <property type="project" value="InterPro"/>
</dbReference>
<evidence type="ECO:0000313" key="3">
    <source>
        <dbReference type="Proteomes" id="UP000696931"/>
    </source>
</evidence>
<evidence type="ECO:0000259" key="1">
    <source>
        <dbReference type="PROSITE" id="PS50937"/>
    </source>
</evidence>
<dbReference type="InterPro" id="IPR000551">
    <property type="entry name" value="MerR-type_HTH_dom"/>
</dbReference>
<proteinExistence type="predicted"/>
<gene>
    <name evidence="2" type="ORF">HZA61_07415</name>
</gene>
<evidence type="ECO:0000313" key="2">
    <source>
        <dbReference type="EMBL" id="MBI5169298.1"/>
    </source>
</evidence>
<accession>A0A933SF82</accession>
<dbReference type="EMBL" id="JACRIW010000048">
    <property type="protein sequence ID" value="MBI5169298.1"/>
    <property type="molecule type" value="Genomic_DNA"/>
</dbReference>
<dbReference type="InterPro" id="IPR009061">
    <property type="entry name" value="DNA-bd_dom_put_sf"/>
</dbReference>